<dbReference type="PANTHER" id="PTHR43265">
    <property type="entry name" value="ESTERASE ESTD"/>
    <property type="match status" value="1"/>
</dbReference>
<dbReference type="Proteomes" id="UP001292084">
    <property type="component" value="Unassembled WGS sequence"/>
</dbReference>
<reference evidence="2 3" key="1">
    <citation type="submission" date="2023-12" db="EMBL/GenBank/DDBJ databases">
        <title>Jeotgalibacillus haloalkaliphilus sp. nov., a novel salt-tolerant bacteria, isolated from the estuary of the Fenhe River into the Yellow River.</title>
        <authorList>
            <person name="Li Y."/>
        </authorList>
    </citation>
    <scope>NUCLEOTIDE SEQUENCE [LARGE SCALE GENOMIC DNA]</scope>
    <source>
        <strain evidence="2 3">HH7-29</strain>
    </source>
</reference>
<dbReference type="Pfam" id="PF12146">
    <property type="entry name" value="Hydrolase_4"/>
    <property type="match status" value="1"/>
</dbReference>
<organism evidence="2 3">
    <name type="scientific">Jeotgalibacillus haloalkalitolerans</name>
    <dbReference type="NCBI Taxonomy" id="3104292"/>
    <lineage>
        <taxon>Bacteria</taxon>
        <taxon>Bacillati</taxon>
        <taxon>Bacillota</taxon>
        <taxon>Bacilli</taxon>
        <taxon>Bacillales</taxon>
        <taxon>Caryophanaceae</taxon>
        <taxon>Jeotgalibacillus</taxon>
    </lineage>
</organism>
<dbReference type="InterPro" id="IPR022742">
    <property type="entry name" value="Hydrolase_4"/>
</dbReference>
<name>A0ABU5KHP7_9BACL</name>
<dbReference type="EMBL" id="JAXQNN010000001">
    <property type="protein sequence ID" value="MDZ5710750.1"/>
    <property type="molecule type" value="Genomic_DNA"/>
</dbReference>
<dbReference type="PANTHER" id="PTHR43265:SF1">
    <property type="entry name" value="ESTERASE ESTD"/>
    <property type="match status" value="1"/>
</dbReference>
<dbReference type="InterPro" id="IPR053145">
    <property type="entry name" value="AB_hydrolase_Est10"/>
</dbReference>
<dbReference type="GO" id="GO:0016787">
    <property type="term" value="F:hydrolase activity"/>
    <property type="evidence" value="ECO:0007669"/>
    <property type="project" value="UniProtKB-KW"/>
</dbReference>
<protein>
    <submittedName>
        <fullName evidence="2">Alpha/beta hydrolase</fullName>
    </submittedName>
</protein>
<accession>A0ABU5KHP7</accession>
<dbReference type="Gene3D" id="3.40.50.1820">
    <property type="entry name" value="alpha/beta hydrolase"/>
    <property type="match status" value="1"/>
</dbReference>
<evidence type="ECO:0000313" key="2">
    <source>
        <dbReference type="EMBL" id="MDZ5710750.1"/>
    </source>
</evidence>
<proteinExistence type="predicted"/>
<keyword evidence="2" id="KW-0378">Hydrolase</keyword>
<evidence type="ECO:0000313" key="3">
    <source>
        <dbReference type="Proteomes" id="UP001292084"/>
    </source>
</evidence>
<dbReference type="SUPFAM" id="SSF53474">
    <property type="entry name" value="alpha/beta-Hydrolases"/>
    <property type="match status" value="1"/>
</dbReference>
<sequence>MIFNEKRLMVTNQGFKLQGTLATPEGSSDHAVIIMPGSGQVNQDGNHKKFQSNLYRDLAYFLYEIGVPSLRFDKRGTGMSEGTFNETGLSDFISDAAVWMRELKKHYNRITLIGHSEGAITGPAVMKLEPADGFIFLCGFMGTGEELIAYQRELLQKEVQQTTGFKKYLFKILRVEKNIEKSSKSVDQKIAQTTAPAIKYRGTTINAKWIREMKAYHITDFMNSVPCRSLAIEGARDIQIKPGSAAEFASFSGAEHIVISDMNHILRRRDRPHSLLGLQKEYQKDLRDKDLHPELLKQLKIWFSNSN</sequence>
<dbReference type="InterPro" id="IPR029058">
    <property type="entry name" value="AB_hydrolase_fold"/>
</dbReference>
<keyword evidence="3" id="KW-1185">Reference proteome</keyword>
<gene>
    <name evidence="2" type="ORF">UFB30_00895</name>
</gene>
<feature type="domain" description="Serine aminopeptidase S33" evidence="1">
    <location>
        <begin position="52"/>
        <end position="249"/>
    </location>
</feature>
<dbReference type="RefSeq" id="WP_322419787.1">
    <property type="nucleotide sequence ID" value="NZ_JAXQNN010000001.1"/>
</dbReference>
<comment type="caution">
    <text evidence="2">The sequence shown here is derived from an EMBL/GenBank/DDBJ whole genome shotgun (WGS) entry which is preliminary data.</text>
</comment>
<evidence type="ECO:0000259" key="1">
    <source>
        <dbReference type="Pfam" id="PF12146"/>
    </source>
</evidence>